<feature type="transmembrane region" description="Helical" evidence="1">
    <location>
        <begin position="526"/>
        <end position="546"/>
    </location>
</feature>
<protein>
    <recommendedName>
        <fullName evidence="4">Spermine/spermidine synthase</fullName>
    </recommendedName>
</protein>
<dbReference type="Pfam" id="PF01564">
    <property type="entry name" value="Spermine_synth"/>
    <property type="match status" value="1"/>
</dbReference>
<comment type="caution">
    <text evidence="2">The sequence shown here is derived from an EMBL/GenBank/DDBJ whole genome shotgun (WGS) entry which is preliminary data.</text>
</comment>
<feature type="transmembrane region" description="Helical" evidence="1">
    <location>
        <begin position="558"/>
        <end position="579"/>
    </location>
</feature>
<feature type="transmembrane region" description="Helical" evidence="1">
    <location>
        <begin position="719"/>
        <end position="736"/>
    </location>
</feature>
<dbReference type="SUPFAM" id="SSF53335">
    <property type="entry name" value="S-adenosyl-L-methionine-dependent methyltransferases"/>
    <property type="match status" value="1"/>
</dbReference>
<feature type="transmembrane region" description="Helical" evidence="1">
    <location>
        <begin position="96"/>
        <end position="116"/>
    </location>
</feature>
<evidence type="ECO:0008006" key="4">
    <source>
        <dbReference type="Google" id="ProtNLM"/>
    </source>
</evidence>
<dbReference type="Proteomes" id="UP000093514">
    <property type="component" value="Unassembled WGS sequence"/>
</dbReference>
<feature type="transmembrane region" description="Helical" evidence="1">
    <location>
        <begin position="591"/>
        <end position="612"/>
    </location>
</feature>
<feature type="transmembrane region" description="Helical" evidence="1">
    <location>
        <begin position="71"/>
        <end position="90"/>
    </location>
</feature>
<reference evidence="2 3" key="2">
    <citation type="submission" date="2016-08" db="EMBL/GenBank/DDBJ databases">
        <title>Orenia metallireducens sp. nov. strain Z6, a Novel Metal-reducing Firmicute from the Deep Subsurface.</title>
        <authorList>
            <person name="Maxim B.I."/>
            <person name="Kenneth K."/>
            <person name="Flynn T.M."/>
            <person name="Oloughlin E.J."/>
            <person name="Locke R.A."/>
            <person name="Weber J.R."/>
            <person name="Egan S.M."/>
            <person name="Mackie R.I."/>
            <person name="Cann I.K."/>
        </authorList>
    </citation>
    <scope>NUCLEOTIDE SEQUENCE [LARGE SCALE GENOMIC DNA]</scope>
    <source>
        <strain evidence="2 3">Z6</strain>
    </source>
</reference>
<accession>A0A1C0A7V9</accession>
<dbReference type="CDD" id="cd02440">
    <property type="entry name" value="AdoMet_MTases"/>
    <property type="match status" value="1"/>
</dbReference>
<feature type="transmembrane region" description="Helical" evidence="1">
    <location>
        <begin position="123"/>
        <end position="143"/>
    </location>
</feature>
<dbReference type="InterPro" id="IPR029063">
    <property type="entry name" value="SAM-dependent_MTases_sf"/>
</dbReference>
<feature type="transmembrane region" description="Helical" evidence="1">
    <location>
        <begin position="624"/>
        <end position="644"/>
    </location>
</feature>
<organism evidence="2 3">
    <name type="scientific">Orenia metallireducens</name>
    <dbReference type="NCBI Taxonomy" id="1413210"/>
    <lineage>
        <taxon>Bacteria</taxon>
        <taxon>Bacillati</taxon>
        <taxon>Bacillota</taxon>
        <taxon>Clostridia</taxon>
        <taxon>Halanaerobiales</taxon>
        <taxon>Halobacteroidaceae</taxon>
        <taxon>Orenia</taxon>
    </lineage>
</organism>
<dbReference type="OrthoDB" id="127145at2"/>
<feature type="transmembrane region" description="Helical" evidence="1">
    <location>
        <begin position="650"/>
        <end position="670"/>
    </location>
</feature>
<feature type="transmembrane region" description="Helical" evidence="1">
    <location>
        <begin position="149"/>
        <end position="166"/>
    </location>
</feature>
<reference evidence="3" key="1">
    <citation type="submission" date="2016-07" db="EMBL/GenBank/DDBJ databases">
        <authorList>
            <person name="Florea S."/>
            <person name="Webb J.S."/>
            <person name="Jaromczyk J."/>
            <person name="Schardl C.L."/>
        </authorList>
    </citation>
    <scope>NUCLEOTIDE SEQUENCE [LARGE SCALE GENOMIC DNA]</scope>
    <source>
        <strain evidence="3">Z6</strain>
    </source>
</reference>
<dbReference type="RefSeq" id="WP_068718078.1">
    <property type="nucleotide sequence ID" value="NZ_LWDV01000009.1"/>
</dbReference>
<feature type="transmembrane region" description="Helical" evidence="1">
    <location>
        <begin position="173"/>
        <end position="196"/>
    </location>
</feature>
<keyword evidence="1" id="KW-1133">Transmembrane helix</keyword>
<evidence type="ECO:0000256" key="1">
    <source>
        <dbReference type="SAM" id="Phobius"/>
    </source>
</evidence>
<feature type="transmembrane region" description="Helical" evidence="1">
    <location>
        <begin position="37"/>
        <end position="59"/>
    </location>
</feature>
<name>A0A1C0A7V9_9FIRM</name>
<dbReference type="Gene3D" id="3.40.50.150">
    <property type="entry name" value="Vaccinia Virus protein VP39"/>
    <property type="match status" value="1"/>
</dbReference>
<evidence type="ECO:0000313" key="3">
    <source>
        <dbReference type="Proteomes" id="UP000093514"/>
    </source>
</evidence>
<evidence type="ECO:0000313" key="2">
    <source>
        <dbReference type="EMBL" id="OCL26345.1"/>
    </source>
</evidence>
<dbReference type="AlphaFoldDB" id="A0A1C0A7V9"/>
<dbReference type="EMBL" id="LWDV01000009">
    <property type="protein sequence ID" value="OCL26345.1"/>
    <property type="molecule type" value="Genomic_DNA"/>
</dbReference>
<sequence>MKRSKESLTILFMVSLTLFSYELLASRIFSVILPNHFAYLVISFAILGLGLGGILTYFLSKNNKYSLKHFSWIYILSYIVVISVIILAPYLGNPVFYILLAIIPFIIGGSIISYLFKLQDDPYQSYSVDLLGGVLGLILAVLLMKYLGLIQTIIITFILVVLLMMLPFKENKLVLVLSSVIILLIVFNFGQLTSLYENNFNSFKSSPHIGFNSSFDIREKSLFTRWNEFSRTDVYPLKEDPNRLLVGMDGASFSFMIRFDGDYNKLEYLKEDIGYFPMKVGKPQKIALIGPGGGEEILYALLAGIEEVTAIEINESTVLATEELKEFSGDIYNHPQVRTIIGDGRNVIRKSDQKFDQIYLSLVMTNLGSGMANTLAENYIYTKEALGDYFNKLTDEGIVSFRFHGEHDLLKMLSTVIEYSYETGVPYTKISDTIIIGFKPMKNHGLKYPVMLVKPSGFTKAQVNNIYQLMVKYNVQPLHLPRIFEDDSLKKMKEGEWTLENLTSQIPANIDATSDNQPFFYNFEQGIPTTLSLILAVSTLLLLILFNIGTRKIKEENFVELFFFFTLLGMAFIILEITLIQKLTLYLEHPINSFVTVIVSLLVGAGISNLFYSKKEIFKDKNPIFYLIGLATVELILINKVLYWTGIKEVGFKMIFISLLLLFLGFFMGLPFPKMLARLKESELNQFIPYAWGINGVGIVIGSVLTLIVAMIFGFNLSFILGLILYLIAAWLMAKLK</sequence>
<keyword evidence="3" id="KW-1185">Reference proteome</keyword>
<keyword evidence="1" id="KW-0812">Transmembrane</keyword>
<proteinExistence type="predicted"/>
<gene>
    <name evidence="2" type="ORF">U472_10075</name>
</gene>
<feature type="transmembrane region" description="Helical" evidence="1">
    <location>
        <begin position="690"/>
        <end position="713"/>
    </location>
</feature>
<keyword evidence="1" id="KW-0472">Membrane</keyword>